<keyword evidence="3 6" id="KW-0812">Transmembrane</keyword>
<dbReference type="Pfam" id="PF03739">
    <property type="entry name" value="LptF_LptG"/>
    <property type="match status" value="1"/>
</dbReference>
<dbReference type="KEGG" id="tje:TJEJU_1787"/>
<evidence type="ECO:0000256" key="4">
    <source>
        <dbReference type="ARBA" id="ARBA00022989"/>
    </source>
</evidence>
<feature type="transmembrane region" description="Helical" evidence="6">
    <location>
        <begin position="53"/>
        <end position="78"/>
    </location>
</feature>
<dbReference type="GO" id="GO:0015920">
    <property type="term" value="P:lipopolysaccharide transport"/>
    <property type="evidence" value="ECO:0007669"/>
    <property type="project" value="TreeGrafter"/>
</dbReference>
<keyword evidence="5 6" id="KW-0472">Membrane</keyword>
<protein>
    <submittedName>
        <fullName evidence="7">Putative permease YjgP/YjgQ family</fullName>
    </submittedName>
</protein>
<keyword evidence="4 6" id="KW-1133">Transmembrane helix</keyword>
<evidence type="ECO:0000256" key="1">
    <source>
        <dbReference type="ARBA" id="ARBA00004651"/>
    </source>
</evidence>
<reference evidence="7 8" key="1">
    <citation type="submission" date="2017-07" db="EMBL/GenBank/DDBJ databases">
        <authorList>
            <person name="Sun Z.S."/>
            <person name="Albrecht U."/>
            <person name="Echele G."/>
            <person name="Lee C.C."/>
        </authorList>
    </citation>
    <scope>NUCLEOTIDE SEQUENCE [LARGE SCALE GENOMIC DNA]</scope>
    <source>
        <strain evidence="8">type strain: KCTC 22618</strain>
    </source>
</reference>
<evidence type="ECO:0000313" key="8">
    <source>
        <dbReference type="Proteomes" id="UP000215214"/>
    </source>
</evidence>
<dbReference type="PANTHER" id="PTHR33529">
    <property type="entry name" value="SLR0882 PROTEIN-RELATED"/>
    <property type="match status" value="1"/>
</dbReference>
<dbReference type="PANTHER" id="PTHR33529:SF6">
    <property type="entry name" value="YJGP_YJGQ FAMILY PERMEASE"/>
    <property type="match status" value="1"/>
</dbReference>
<dbReference type="GO" id="GO:0043190">
    <property type="term" value="C:ATP-binding cassette (ABC) transporter complex"/>
    <property type="evidence" value="ECO:0007669"/>
    <property type="project" value="TreeGrafter"/>
</dbReference>
<organism evidence="7 8">
    <name type="scientific">Tenacibaculum jejuense</name>
    <dbReference type="NCBI Taxonomy" id="584609"/>
    <lineage>
        <taxon>Bacteria</taxon>
        <taxon>Pseudomonadati</taxon>
        <taxon>Bacteroidota</taxon>
        <taxon>Flavobacteriia</taxon>
        <taxon>Flavobacteriales</taxon>
        <taxon>Flavobacteriaceae</taxon>
        <taxon>Tenacibaculum</taxon>
    </lineage>
</organism>
<feature type="transmembrane region" description="Helical" evidence="6">
    <location>
        <begin position="99"/>
        <end position="122"/>
    </location>
</feature>
<comment type="subcellular location">
    <subcellularLocation>
        <location evidence="1">Cell membrane</location>
        <topology evidence="1">Multi-pass membrane protein</topology>
    </subcellularLocation>
</comment>
<evidence type="ECO:0000256" key="2">
    <source>
        <dbReference type="ARBA" id="ARBA00022475"/>
    </source>
</evidence>
<sequence>MKRLDKYILKSFLIPFLATFFIILFVLVMQALWLAFDDLAGKGISITIILKFLWYTTLIVAPQALPIGILLSSIMTLGSLSENYEFAATKSAGVSLQRMVRPLVFFAVFMSAINFVFLDYVYPYAIMKQINLKINIKKKQPALALVPGSFNTEIPNYQIKFDEKYGEDDKLLKNVLIYDLSANRGNNKIISAKNGEFLSEEGSKYLTLRLKNGHFFEHHVKNRTAYKERFKMKASYADFDEYTINIDISSFSDDDMDKTKHKNNFNMLSSKQLKDTLPKLKINYDEYVATRARSLYLNTNANRLYAYPDSLKIEGLKEDILENFDLDSKLEIANNAMSKIDRTINNFTANKGSFKHQRKIMNLYDIEFYNRFAFSLSCLLLFFIGAPLGSIIRKGGMGLPMILAIAIYVSYFFSNTFGRNMAEESSISAVAGSWLAVALMLPLAIILTTRATQDKGLFDINGVFVKIGNFFKKVILKKREN</sequence>
<evidence type="ECO:0000256" key="5">
    <source>
        <dbReference type="ARBA" id="ARBA00023136"/>
    </source>
</evidence>
<name>A0A238U918_9FLAO</name>
<proteinExistence type="predicted"/>
<dbReference type="RefSeq" id="WP_095071306.1">
    <property type="nucleotide sequence ID" value="NZ_LT899436.1"/>
</dbReference>
<gene>
    <name evidence="7" type="ORF">TJEJU_1787</name>
</gene>
<feature type="transmembrane region" description="Helical" evidence="6">
    <location>
        <begin position="12"/>
        <end position="33"/>
    </location>
</feature>
<dbReference type="AlphaFoldDB" id="A0A238U918"/>
<evidence type="ECO:0000256" key="6">
    <source>
        <dbReference type="SAM" id="Phobius"/>
    </source>
</evidence>
<keyword evidence="8" id="KW-1185">Reference proteome</keyword>
<dbReference type="EMBL" id="LT899436">
    <property type="protein sequence ID" value="SNR15496.1"/>
    <property type="molecule type" value="Genomic_DNA"/>
</dbReference>
<dbReference type="OrthoDB" id="1096108at2"/>
<feature type="transmembrane region" description="Helical" evidence="6">
    <location>
        <begin position="368"/>
        <end position="388"/>
    </location>
</feature>
<accession>A0A238U918</accession>
<dbReference type="Proteomes" id="UP000215214">
    <property type="component" value="Chromosome TJEJU"/>
</dbReference>
<feature type="transmembrane region" description="Helical" evidence="6">
    <location>
        <begin position="395"/>
        <end position="414"/>
    </location>
</feature>
<feature type="transmembrane region" description="Helical" evidence="6">
    <location>
        <begin position="426"/>
        <end position="447"/>
    </location>
</feature>
<evidence type="ECO:0000313" key="7">
    <source>
        <dbReference type="EMBL" id="SNR15496.1"/>
    </source>
</evidence>
<evidence type="ECO:0000256" key="3">
    <source>
        <dbReference type="ARBA" id="ARBA00022692"/>
    </source>
</evidence>
<dbReference type="InterPro" id="IPR005495">
    <property type="entry name" value="LptG/LptF_permease"/>
</dbReference>
<keyword evidence="2" id="KW-1003">Cell membrane</keyword>